<evidence type="ECO:0000313" key="3">
    <source>
        <dbReference type="Proteomes" id="UP001152747"/>
    </source>
</evidence>
<dbReference type="OrthoDB" id="5823882at2759"/>
<gene>
    <name evidence="2" type="ORF">CAMP_LOCUS1295</name>
</gene>
<dbReference type="EMBL" id="CANHGI010000001">
    <property type="protein sequence ID" value="CAI5438658.1"/>
    <property type="molecule type" value="Genomic_DNA"/>
</dbReference>
<keyword evidence="3" id="KW-1185">Reference proteome</keyword>
<feature type="compositionally biased region" description="Basic and acidic residues" evidence="1">
    <location>
        <begin position="168"/>
        <end position="177"/>
    </location>
</feature>
<evidence type="ECO:0000313" key="2">
    <source>
        <dbReference type="EMBL" id="CAI5438658.1"/>
    </source>
</evidence>
<proteinExistence type="predicted"/>
<comment type="caution">
    <text evidence="2">The sequence shown here is derived from an EMBL/GenBank/DDBJ whole genome shotgun (WGS) entry which is preliminary data.</text>
</comment>
<sequence>MLSGIYGYIFGSDDSNDSEVSFGVATNGTTSEASIMKSEKMICGDEDDWFMVDDENARGRFSPELIPRLEVRDIDELSFASTRQTSTGEKNPTSQEIRKAEELRLAKAKNAQRAHLEKMLFENISSTTSDSFSSTSNTKTKSLKRESASSKAKSRSKKSSGKLSSGRNNDRKVNNID</sequence>
<reference evidence="2" key="1">
    <citation type="submission" date="2022-11" db="EMBL/GenBank/DDBJ databases">
        <authorList>
            <person name="Kikuchi T."/>
        </authorList>
    </citation>
    <scope>NUCLEOTIDE SEQUENCE</scope>
    <source>
        <strain evidence="2">PS1010</strain>
    </source>
</reference>
<organism evidence="2 3">
    <name type="scientific">Caenorhabditis angaria</name>
    <dbReference type="NCBI Taxonomy" id="860376"/>
    <lineage>
        <taxon>Eukaryota</taxon>
        <taxon>Metazoa</taxon>
        <taxon>Ecdysozoa</taxon>
        <taxon>Nematoda</taxon>
        <taxon>Chromadorea</taxon>
        <taxon>Rhabditida</taxon>
        <taxon>Rhabditina</taxon>
        <taxon>Rhabditomorpha</taxon>
        <taxon>Rhabditoidea</taxon>
        <taxon>Rhabditidae</taxon>
        <taxon>Peloderinae</taxon>
        <taxon>Caenorhabditis</taxon>
    </lineage>
</organism>
<feature type="compositionally biased region" description="Low complexity" evidence="1">
    <location>
        <begin position="125"/>
        <end position="140"/>
    </location>
</feature>
<feature type="region of interest" description="Disordered" evidence="1">
    <location>
        <begin position="125"/>
        <end position="177"/>
    </location>
</feature>
<dbReference type="AlphaFoldDB" id="A0A9P1I5N6"/>
<feature type="region of interest" description="Disordered" evidence="1">
    <location>
        <begin position="77"/>
        <end position="97"/>
    </location>
</feature>
<accession>A0A9P1I5N6</accession>
<dbReference type="Proteomes" id="UP001152747">
    <property type="component" value="Unassembled WGS sequence"/>
</dbReference>
<name>A0A9P1I5N6_9PELO</name>
<evidence type="ECO:0000256" key="1">
    <source>
        <dbReference type="SAM" id="MobiDB-lite"/>
    </source>
</evidence>
<feature type="compositionally biased region" description="Polar residues" evidence="1">
    <location>
        <begin position="79"/>
        <end position="95"/>
    </location>
</feature>
<protein>
    <submittedName>
        <fullName evidence="2">Uncharacterized protein</fullName>
    </submittedName>
</protein>